<dbReference type="Gene3D" id="3.50.50.60">
    <property type="entry name" value="FAD/NAD(P)-binding domain"/>
    <property type="match status" value="1"/>
</dbReference>
<keyword evidence="5" id="KW-1185">Reference proteome</keyword>
<proteinExistence type="predicted"/>
<dbReference type="PANTHER" id="PTHR13789:SF309">
    <property type="entry name" value="PUTATIVE (AFU_ORTHOLOGUE AFUA_6G14510)-RELATED"/>
    <property type="match status" value="1"/>
</dbReference>
<protein>
    <submittedName>
        <fullName evidence="4">FAD-dependent oxidoreductase</fullName>
    </submittedName>
</protein>
<name>A0ABV5NA43_9ACTN</name>
<sequence length="394" mass="43306">MTPRPPVRALVVGAGIGGLTAAATLRSVGVDVEVYERARELKPVGGALSLMSNAVLALRTLGIDLRLEETVEILEQLHFRTRRGKLIRTLEFTDICDRLGAPSFGLHRAELQRLLLEAVKDVPITLGARATRFQADDDGVSVFFADGTEARGDVLIGADGFDSAIRRCLVGPETPYEPGYICWVATPHLTHPAIPKQYGAHYWGRGRRFGIANIGKGQVYWWGTKNMPAARARDWQGTRAEIERTYAGWAPEVVACIRATPEDQITAFPARDRPFLERWGEGRVTLLGDAAHPMMTSLGQGAAIAMEDAVVLARHLEGATDLPGALRAYERARLPRTRKTVAAARSLSALEQTEAWPQLLGRRLFFTFAPRSVLDKQNIELLDYHGVVAAEVNR</sequence>
<accession>A0ABV5NA43</accession>
<evidence type="ECO:0000259" key="3">
    <source>
        <dbReference type="Pfam" id="PF01494"/>
    </source>
</evidence>
<dbReference type="Pfam" id="PF01494">
    <property type="entry name" value="FAD_binding_3"/>
    <property type="match status" value="1"/>
</dbReference>
<dbReference type="InterPro" id="IPR050493">
    <property type="entry name" value="FAD-dep_Monooxygenase_BioMet"/>
</dbReference>
<organism evidence="4 5">
    <name type="scientific">Streptomyces cinereospinus</name>
    <dbReference type="NCBI Taxonomy" id="285561"/>
    <lineage>
        <taxon>Bacteria</taxon>
        <taxon>Bacillati</taxon>
        <taxon>Actinomycetota</taxon>
        <taxon>Actinomycetes</taxon>
        <taxon>Kitasatosporales</taxon>
        <taxon>Streptomycetaceae</taxon>
        <taxon>Streptomyces</taxon>
    </lineage>
</organism>
<comment type="caution">
    <text evidence="4">The sequence shown here is derived from an EMBL/GenBank/DDBJ whole genome shotgun (WGS) entry which is preliminary data.</text>
</comment>
<evidence type="ECO:0000313" key="4">
    <source>
        <dbReference type="EMBL" id="MFB9467102.1"/>
    </source>
</evidence>
<dbReference type="InterPro" id="IPR002938">
    <property type="entry name" value="FAD-bd"/>
</dbReference>
<dbReference type="PANTHER" id="PTHR13789">
    <property type="entry name" value="MONOOXYGENASE"/>
    <property type="match status" value="1"/>
</dbReference>
<dbReference type="InterPro" id="IPR036188">
    <property type="entry name" value="FAD/NAD-bd_sf"/>
</dbReference>
<feature type="domain" description="FAD-binding" evidence="3">
    <location>
        <begin position="8"/>
        <end position="343"/>
    </location>
</feature>
<keyword evidence="1" id="KW-0560">Oxidoreductase</keyword>
<keyword evidence="2" id="KW-0503">Monooxygenase</keyword>
<gene>
    <name evidence="4" type="ORF">ACFF45_31550</name>
</gene>
<evidence type="ECO:0000256" key="1">
    <source>
        <dbReference type="ARBA" id="ARBA00023002"/>
    </source>
</evidence>
<dbReference type="SUPFAM" id="SSF51905">
    <property type="entry name" value="FAD/NAD(P)-binding domain"/>
    <property type="match status" value="1"/>
</dbReference>
<evidence type="ECO:0000256" key="2">
    <source>
        <dbReference type="ARBA" id="ARBA00023033"/>
    </source>
</evidence>
<evidence type="ECO:0000313" key="5">
    <source>
        <dbReference type="Proteomes" id="UP001589709"/>
    </source>
</evidence>
<dbReference type="EMBL" id="JBHMCY010000091">
    <property type="protein sequence ID" value="MFB9467102.1"/>
    <property type="molecule type" value="Genomic_DNA"/>
</dbReference>
<dbReference type="RefSeq" id="WP_381350228.1">
    <property type="nucleotide sequence ID" value="NZ_JBHMCY010000091.1"/>
</dbReference>
<dbReference type="PRINTS" id="PR00420">
    <property type="entry name" value="RNGMNOXGNASE"/>
</dbReference>
<dbReference type="Proteomes" id="UP001589709">
    <property type="component" value="Unassembled WGS sequence"/>
</dbReference>
<reference evidence="4 5" key="1">
    <citation type="submission" date="2024-09" db="EMBL/GenBank/DDBJ databases">
        <authorList>
            <person name="Sun Q."/>
            <person name="Mori K."/>
        </authorList>
    </citation>
    <scope>NUCLEOTIDE SEQUENCE [LARGE SCALE GENOMIC DNA]</scope>
    <source>
        <strain evidence="4 5">JCM 6917</strain>
    </source>
</reference>